<dbReference type="FunFam" id="2.40.10.10:FF:000005">
    <property type="entry name" value="Serine protease 37"/>
    <property type="match status" value="1"/>
</dbReference>
<accession>A0A8K0CLG0</accession>
<dbReference type="InterPro" id="IPR009003">
    <property type="entry name" value="Peptidase_S1_PA"/>
</dbReference>
<dbReference type="SMART" id="SM00020">
    <property type="entry name" value="Tryp_SPc"/>
    <property type="match status" value="1"/>
</dbReference>
<comment type="caution">
    <text evidence="3">The sequence shown here is derived from an EMBL/GenBank/DDBJ whole genome shotgun (WGS) entry which is preliminary data.</text>
</comment>
<dbReference type="GO" id="GO:0004252">
    <property type="term" value="F:serine-type endopeptidase activity"/>
    <property type="evidence" value="ECO:0007669"/>
    <property type="project" value="InterPro"/>
</dbReference>
<evidence type="ECO:0000313" key="4">
    <source>
        <dbReference type="Proteomes" id="UP000801492"/>
    </source>
</evidence>
<dbReference type="OrthoDB" id="5565075at2759"/>
<evidence type="ECO:0000313" key="3">
    <source>
        <dbReference type="EMBL" id="KAF2887402.1"/>
    </source>
</evidence>
<dbReference type="GO" id="GO:0006508">
    <property type="term" value="P:proteolysis"/>
    <property type="evidence" value="ECO:0007669"/>
    <property type="project" value="InterPro"/>
</dbReference>
<dbReference type="SUPFAM" id="SSF50494">
    <property type="entry name" value="Trypsin-like serine proteases"/>
    <property type="match status" value="1"/>
</dbReference>
<name>A0A8K0CLG0_IGNLU</name>
<dbReference type="Proteomes" id="UP000801492">
    <property type="component" value="Unassembled WGS sequence"/>
</dbReference>
<keyword evidence="4" id="KW-1185">Reference proteome</keyword>
<dbReference type="CDD" id="cd00190">
    <property type="entry name" value="Tryp_SPc"/>
    <property type="match status" value="1"/>
</dbReference>
<gene>
    <name evidence="3" type="ORF">ILUMI_18771</name>
</gene>
<evidence type="ECO:0000259" key="2">
    <source>
        <dbReference type="PROSITE" id="PS50240"/>
    </source>
</evidence>
<organism evidence="3 4">
    <name type="scientific">Ignelater luminosus</name>
    <name type="common">Cucubano</name>
    <name type="synonym">Pyrophorus luminosus</name>
    <dbReference type="NCBI Taxonomy" id="2038154"/>
    <lineage>
        <taxon>Eukaryota</taxon>
        <taxon>Metazoa</taxon>
        <taxon>Ecdysozoa</taxon>
        <taxon>Arthropoda</taxon>
        <taxon>Hexapoda</taxon>
        <taxon>Insecta</taxon>
        <taxon>Pterygota</taxon>
        <taxon>Neoptera</taxon>
        <taxon>Endopterygota</taxon>
        <taxon>Coleoptera</taxon>
        <taxon>Polyphaga</taxon>
        <taxon>Elateriformia</taxon>
        <taxon>Elateroidea</taxon>
        <taxon>Elateridae</taxon>
        <taxon>Agrypninae</taxon>
        <taxon>Pyrophorini</taxon>
        <taxon>Ignelater</taxon>
    </lineage>
</organism>
<dbReference type="EMBL" id="VTPC01083701">
    <property type="protein sequence ID" value="KAF2887402.1"/>
    <property type="molecule type" value="Genomic_DNA"/>
</dbReference>
<keyword evidence="1" id="KW-1015">Disulfide bond</keyword>
<feature type="non-terminal residue" evidence="3">
    <location>
        <position position="264"/>
    </location>
</feature>
<dbReference type="InterPro" id="IPR043504">
    <property type="entry name" value="Peptidase_S1_PA_chymotrypsin"/>
</dbReference>
<reference evidence="3" key="1">
    <citation type="submission" date="2019-08" db="EMBL/GenBank/DDBJ databases">
        <title>The genome of the North American firefly Photinus pyralis.</title>
        <authorList>
            <consortium name="Photinus pyralis genome working group"/>
            <person name="Fallon T.R."/>
            <person name="Sander Lower S.E."/>
            <person name="Weng J.-K."/>
        </authorList>
    </citation>
    <scope>NUCLEOTIDE SEQUENCE</scope>
    <source>
        <strain evidence="3">TRF0915ILg1</strain>
        <tissue evidence="3">Whole body</tissue>
    </source>
</reference>
<dbReference type="PROSITE" id="PS50240">
    <property type="entry name" value="TRYPSIN_DOM"/>
    <property type="match status" value="1"/>
</dbReference>
<dbReference type="InterPro" id="IPR033116">
    <property type="entry name" value="TRYPSIN_SER"/>
</dbReference>
<dbReference type="PANTHER" id="PTHR24252">
    <property type="entry name" value="ACROSIN-RELATED"/>
    <property type="match status" value="1"/>
</dbReference>
<dbReference type="PRINTS" id="PR00722">
    <property type="entry name" value="CHYMOTRYPSIN"/>
</dbReference>
<dbReference type="PROSITE" id="PS00135">
    <property type="entry name" value="TRYPSIN_SER"/>
    <property type="match status" value="1"/>
</dbReference>
<dbReference type="Pfam" id="PF00089">
    <property type="entry name" value="Trypsin"/>
    <property type="match status" value="1"/>
</dbReference>
<protein>
    <recommendedName>
        <fullName evidence="2">Peptidase S1 domain-containing protein</fullName>
    </recommendedName>
</protein>
<dbReference type="AlphaFoldDB" id="A0A8K0CLG0"/>
<dbReference type="InterPro" id="IPR001254">
    <property type="entry name" value="Trypsin_dom"/>
</dbReference>
<sequence length="264" mass="29282">ASNDFVFESPKHFKETYHSPRIIGGDEAIPHSFPYQVGLHLKIYGQDEKIFCGGSLLNEVFVATAAHCIASAYEAEVILGAHKVLDFEPTQQRFTSIKFIVHRGWNQYTLADDIGLVRLPRPANYTSTVQPILLPPLSDEDKSFSFKTATITGWGVTSDSATSISPILRRMESKVTLPLICKLFYFGQTGPNQICVDGYHGRSICSGDSGGPLVIPNEDGELVQQGIASFGIGFGCEKKWPQVFTRLSQYRKWIYEHTGIGTYP</sequence>
<evidence type="ECO:0000256" key="1">
    <source>
        <dbReference type="ARBA" id="ARBA00023157"/>
    </source>
</evidence>
<dbReference type="Gene3D" id="2.40.10.10">
    <property type="entry name" value="Trypsin-like serine proteases"/>
    <property type="match status" value="2"/>
</dbReference>
<dbReference type="InterPro" id="IPR001314">
    <property type="entry name" value="Peptidase_S1A"/>
</dbReference>
<proteinExistence type="predicted"/>
<feature type="domain" description="Peptidase S1" evidence="2">
    <location>
        <begin position="22"/>
        <end position="259"/>
    </location>
</feature>
<dbReference type="PANTHER" id="PTHR24252:SF7">
    <property type="entry name" value="HYALIN"/>
    <property type="match status" value="1"/>
</dbReference>